<sequence>MRRESIWTNSWKNFKRKPSHLLKIIKRGYLKIKRLSLTVKMKFMPSRKSFPCRKLEIKELAKLKEEAETSRHQILSHELFP</sequence>
<gene>
    <name evidence="1" type="ORF">H5410_003844</name>
</gene>
<organism evidence="1 2">
    <name type="scientific">Solanum commersonii</name>
    <name type="common">Commerson's wild potato</name>
    <name type="synonym">Commerson's nightshade</name>
    <dbReference type="NCBI Taxonomy" id="4109"/>
    <lineage>
        <taxon>Eukaryota</taxon>
        <taxon>Viridiplantae</taxon>
        <taxon>Streptophyta</taxon>
        <taxon>Embryophyta</taxon>
        <taxon>Tracheophyta</taxon>
        <taxon>Spermatophyta</taxon>
        <taxon>Magnoliopsida</taxon>
        <taxon>eudicotyledons</taxon>
        <taxon>Gunneridae</taxon>
        <taxon>Pentapetalae</taxon>
        <taxon>asterids</taxon>
        <taxon>lamiids</taxon>
        <taxon>Solanales</taxon>
        <taxon>Solanaceae</taxon>
        <taxon>Solanoideae</taxon>
        <taxon>Solaneae</taxon>
        <taxon>Solanum</taxon>
    </lineage>
</organism>
<dbReference type="EMBL" id="JACXVP010000001">
    <property type="protein sequence ID" value="KAG5632127.1"/>
    <property type="molecule type" value="Genomic_DNA"/>
</dbReference>
<keyword evidence="2" id="KW-1185">Reference proteome</keyword>
<reference evidence="1 2" key="1">
    <citation type="submission" date="2020-09" db="EMBL/GenBank/DDBJ databases">
        <title>De no assembly of potato wild relative species, Solanum commersonii.</title>
        <authorList>
            <person name="Cho K."/>
        </authorList>
    </citation>
    <scope>NUCLEOTIDE SEQUENCE [LARGE SCALE GENOMIC DNA]</scope>
    <source>
        <strain evidence="1">LZ3.2</strain>
        <tissue evidence="1">Leaf</tissue>
    </source>
</reference>
<comment type="caution">
    <text evidence="1">The sequence shown here is derived from an EMBL/GenBank/DDBJ whole genome shotgun (WGS) entry which is preliminary data.</text>
</comment>
<protein>
    <submittedName>
        <fullName evidence="1">Uncharacterized protein</fullName>
    </submittedName>
</protein>
<dbReference type="Proteomes" id="UP000824120">
    <property type="component" value="Chromosome 1"/>
</dbReference>
<accession>A0A9J6B6T3</accession>
<proteinExistence type="predicted"/>
<evidence type="ECO:0000313" key="1">
    <source>
        <dbReference type="EMBL" id="KAG5632127.1"/>
    </source>
</evidence>
<name>A0A9J6B6T3_SOLCO</name>
<dbReference type="AlphaFoldDB" id="A0A9J6B6T3"/>
<evidence type="ECO:0000313" key="2">
    <source>
        <dbReference type="Proteomes" id="UP000824120"/>
    </source>
</evidence>